<dbReference type="EnsemblPlants" id="Pp3c26_4850V3.2">
    <property type="protein sequence ID" value="PAC:32917837.CDS.1"/>
    <property type="gene ID" value="Pp3c26_4850"/>
</dbReference>
<dbReference type="InterPro" id="IPR050796">
    <property type="entry name" value="SCF_F-box_component"/>
</dbReference>
<dbReference type="Gene3D" id="2.120.10.80">
    <property type="entry name" value="Kelch-type beta propeller"/>
    <property type="match status" value="1"/>
</dbReference>
<name>A0A2K1IBU1_PHYPA</name>
<reference evidence="3 5" key="1">
    <citation type="journal article" date="2008" name="Science">
        <title>The Physcomitrella genome reveals evolutionary insights into the conquest of land by plants.</title>
        <authorList>
            <person name="Rensing S."/>
            <person name="Lang D."/>
            <person name="Zimmer A."/>
            <person name="Terry A."/>
            <person name="Salamov A."/>
            <person name="Shapiro H."/>
            <person name="Nishiyama T."/>
            <person name="Perroud P.-F."/>
            <person name="Lindquist E."/>
            <person name="Kamisugi Y."/>
            <person name="Tanahashi T."/>
            <person name="Sakakibara K."/>
            <person name="Fujita T."/>
            <person name="Oishi K."/>
            <person name="Shin-I T."/>
            <person name="Kuroki Y."/>
            <person name="Toyoda A."/>
            <person name="Suzuki Y."/>
            <person name="Hashimoto A."/>
            <person name="Yamaguchi K."/>
            <person name="Sugano A."/>
            <person name="Kohara Y."/>
            <person name="Fujiyama A."/>
            <person name="Anterola A."/>
            <person name="Aoki S."/>
            <person name="Ashton N."/>
            <person name="Barbazuk W.B."/>
            <person name="Barker E."/>
            <person name="Bennetzen J."/>
            <person name="Bezanilla M."/>
            <person name="Blankenship R."/>
            <person name="Cho S.H."/>
            <person name="Dutcher S."/>
            <person name="Estelle M."/>
            <person name="Fawcett J.A."/>
            <person name="Gundlach H."/>
            <person name="Hanada K."/>
            <person name="Heyl A."/>
            <person name="Hicks K.A."/>
            <person name="Hugh J."/>
            <person name="Lohr M."/>
            <person name="Mayer K."/>
            <person name="Melkozernov A."/>
            <person name="Murata T."/>
            <person name="Nelson D."/>
            <person name="Pils B."/>
            <person name="Prigge M."/>
            <person name="Reiss B."/>
            <person name="Renner T."/>
            <person name="Rombauts S."/>
            <person name="Rushton P."/>
            <person name="Sanderfoot A."/>
            <person name="Schween G."/>
            <person name="Shiu S.-H."/>
            <person name="Stueber K."/>
            <person name="Theodoulou F.L."/>
            <person name="Tu H."/>
            <person name="Van de Peer Y."/>
            <person name="Verrier P.J."/>
            <person name="Waters E."/>
            <person name="Wood A."/>
            <person name="Yang L."/>
            <person name="Cove D."/>
            <person name="Cuming A."/>
            <person name="Hasebe M."/>
            <person name="Lucas S."/>
            <person name="Mishler D.B."/>
            <person name="Reski R."/>
            <person name="Grigoriev I."/>
            <person name="Quatrano R.S."/>
            <person name="Boore J.L."/>
        </authorList>
    </citation>
    <scope>NUCLEOTIDE SEQUENCE [LARGE SCALE GENOMIC DNA]</scope>
    <source>
        <strain evidence="4 5">cv. Gransden 2004</strain>
    </source>
</reference>
<dbReference type="InterPro" id="IPR001810">
    <property type="entry name" value="F-box_dom"/>
</dbReference>
<dbReference type="Gramene" id="Pp3c26_4850V3.1">
    <property type="protein sequence ID" value="PAC:32917836.CDS.1"/>
    <property type="gene ID" value="Pp3c26_4850"/>
</dbReference>
<keyword evidence="1" id="KW-0677">Repeat</keyword>
<dbReference type="GO" id="GO:0004842">
    <property type="term" value="F:ubiquitin-protein transferase activity"/>
    <property type="evidence" value="ECO:0000318"/>
    <property type="project" value="GO_Central"/>
</dbReference>
<evidence type="ECO:0000313" key="3">
    <source>
        <dbReference type="EMBL" id="PNR26753.1"/>
    </source>
</evidence>
<dbReference type="EMBL" id="ABEU02000026">
    <property type="protein sequence ID" value="PNR26753.1"/>
    <property type="molecule type" value="Genomic_DNA"/>
</dbReference>
<dbReference type="Pfam" id="PF03478">
    <property type="entry name" value="Beta-prop_KIB1-4"/>
    <property type="match status" value="1"/>
</dbReference>
<evidence type="ECO:0000259" key="2">
    <source>
        <dbReference type="PROSITE" id="PS50181"/>
    </source>
</evidence>
<dbReference type="Gramene" id="Pp3c26_4850V3.3">
    <property type="protein sequence ID" value="PAC:32917838.CDS.1"/>
    <property type="gene ID" value="Pp3c26_4850"/>
</dbReference>
<dbReference type="InterPro" id="IPR015915">
    <property type="entry name" value="Kelch-typ_b-propeller"/>
</dbReference>
<dbReference type="SUPFAM" id="SSF81383">
    <property type="entry name" value="F-box domain"/>
    <property type="match status" value="1"/>
</dbReference>
<gene>
    <name evidence="4" type="primary">LOC112277706</name>
    <name evidence="3" type="ORF">PHYPA_030234</name>
</gene>
<dbReference type="KEGG" id="ppp:112277706"/>
<dbReference type="Pfam" id="PF00646">
    <property type="entry name" value="F-box"/>
    <property type="match status" value="1"/>
</dbReference>
<dbReference type="InterPro" id="IPR005174">
    <property type="entry name" value="KIB1-4_b-propeller"/>
</dbReference>
<dbReference type="OrthoDB" id="638660at2759"/>
<dbReference type="Proteomes" id="UP000006727">
    <property type="component" value="Chromosome 26"/>
</dbReference>
<proteinExistence type="predicted"/>
<protein>
    <recommendedName>
        <fullName evidence="2">F-box domain-containing protein</fullName>
    </recommendedName>
</protein>
<reference evidence="3 5" key="2">
    <citation type="journal article" date="2018" name="Plant J.">
        <title>The Physcomitrella patens chromosome-scale assembly reveals moss genome structure and evolution.</title>
        <authorList>
            <person name="Lang D."/>
            <person name="Ullrich K.K."/>
            <person name="Murat F."/>
            <person name="Fuchs J."/>
            <person name="Jenkins J."/>
            <person name="Haas F.B."/>
            <person name="Piednoel M."/>
            <person name="Gundlach H."/>
            <person name="Van Bel M."/>
            <person name="Meyberg R."/>
            <person name="Vives C."/>
            <person name="Morata J."/>
            <person name="Symeonidi A."/>
            <person name="Hiss M."/>
            <person name="Muchero W."/>
            <person name="Kamisugi Y."/>
            <person name="Saleh O."/>
            <person name="Blanc G."/>
            <person name="Decker E.L."/>
            <person name="van Gessel N."/>
            <person name="Grimwood J."/>
            <person name="Hayes R.D."/>
            <person name="Graham S.W."/>
            <person name="Gunter L.E."/>
            <person name="McDaniel S.F."/>
            <person name="Hoernstein S.N.W."/>
            <person name="Larsson A."/>
            <person name="Li F.W."/>
            <person name="Perroud P.F."/>
            <person name="Phillips J."/>
            <person name="Ranjan P."/>
            <person name="Rokshar D.S."/>
            <person name="Rothfels C.J."/>
            <person name="Schneider L."/>
            <person name="Shu S."/>
            <person name="Stevenson D.W."/>
            <person name="Thummler F."/>
            <person name="Tillich M."/>
            <person name="Villarreal Aguilar J.C."/>
            <person name="Widiez T."/>
            <person name="Wong G.K."/>
            <person name="Wymore A."/>
            <person name="Zhang Y."/>
            <person name="Zimmer A.D."/>
            <person name="Quatrano R.S."/>
            <person name="Mayer K.F.X."/>
            <person name="Goodstein D."/>
            <person name="Casacuberta J.M."/>
            <person name="Vandepoele K."/>
            <person name="Reski R."/>
            <person name="Cuming A.C."/>
            <person name="Tuskan G.A."/>
            <person name="Maumus F."/>
            <person name="Salse J."/>
            <person name="Schmutz J."/>
            <person name="Rensing S.A."/>
        </authorList>
    </citation>
    <scope>NUCLEOTIDE SEQUENCE [LARGE SCALE GENOMIC DNA]</scope>
    <source>
        <strain evidence="4 5">cv. Gransden 2004</strain>
    </source>
</reference>
<sequence>MDCALWKSFPADLLEIVLLYVPIPELCRLRVVCKRWAALTKEEEFKLKAKPQTGYLFRTPDVITPNDNECSWEIRDPSTQSLYVLSDTFLYDHLNEKIEIADNYQRSTLAADKGWLAVLWITGDGEDEAMFVCNPVTKSFKELPPLFSNSAAKYFNPAVALVVADDMLSYKLFVVQEYGIEDPARKRCFVYNSSVGEWRPFAHPPPTLTPCHILKVDTILYTIFRDMNENHVSLRTYAIYSYDTKTDQWTDLEVDPPGDCFIPQLVACSGDLFFIGYNDEEISISEIDAAGKQLNFVATMEDEKYHDMLPDYDSTYGGHWSPYIDCIGTGANLLAVGDDQGCIHFSSVTGDSVSYDLNEEEWFEVEGNGLAGHMDFEEERAGLFGNFIRLSSAPVPSKDSPKI</sequence>
<dbReference type="PROSITE" id="PS50181">
    <property type="entry name" value="FBOX"/>
    <property type="match status" value="1"/>
</dbReference>
<dbReference type="InterPro" id="IPR036047">
    <property type="entry name" value="F-box-like_dom_sf"/>
</dbReference>
<dbReference type="SUPFAM" id="SSF117281">
    <property type="entry name" value="Kelch motif"/>
    <property type="match status" value="1"/>
</dbReference>
<dbReference type="Gramene" id="Pp3c26_4850V3.2">
    <property type="protein sequence ID" value="PAC:32917837.CDS.1"/>
    <property type="gene ID" value="Pp3c26_4850"/>
</dbReference>
<dbReference type="PANTHER" id="PTHR31672:SF2">
    <property type="entry name" value="F-BOX DOMAIN-CONTAINING PROTEIN"/>
    <property type="match status" value="1"/>
</dbReference>
<dbReference type="GeneID" id="112277706"/>
<dbReference type="GO" id="GO:0031146">
    <property type="term" value="P:SCF-dependent proteasomal ubiquitin-dependent protein catabolic process"/>
    <property type="evidence" value="ECO:0000318"/>
    <property type="project" value="GO_Central"/>
</dbReference>
<dbReference type="FunCoup" id="A0A2K1IBU1">
    <property type="interactions" value="72"/>
</dbReference>
<feature type="domain" description="F-box" evidence="2">
    <location>
        <begin position="3"/>
        <end position="49"/>
    </location>
</feature>
<evidence type="ECO:0000256" key="1">
    <source>
        <dbReference type="ARBA" id="ARBA00022737"/>
    </source>
</evidence>
<dbReference type="RefSeq" id="XP_024366105.1">
    <property type="nucleotide sequence ID" value="XM_024510337.2"/>
</dbReference>
<dbReference type="AlphaFoldDB" id="A0A2K1IBU1"/>
<dbReference type="PaxDb" id="3218-PP1S159_75V6.1"/>
<dbReference type="FunFam" id="1.20.1280.50:FF:000008">
    <property type="entry name" value="F-box only protein 6"/>
    <property type="match status" value="1"/>
</dbReference>
<dbReference type="EnsemblPlants" id="Pp3c26_4850V3.3">
    <property type="protein sequence ID" value="PAC:32917838.CDS.1"/>
    <property type="gene ID" value="Pp3c26_4850"/>
</dbReference>
<evidence type="ECO:0000313" key="4">
    <source>
        <dbReference type="EnsemblPlants" id="PAC:32917836.CDS.1"/>
    </source>
</evidence>
<dbReference type="SMART" id="SM00256">
    <property type="entry name" value="FBOX"/>
    <property type="match status" value="1"/>
</dbReference>
<reference evidence="4" key="3">
    <citation type="submission" date="2020-12" db="UniProtKB">
        <authorList>
            <consortium name="EnsemblPlants"/>
        </authorList>
    </citation>
    <scope>IDENTIFICATION</scope>
</reference>
<accession>A0A2K1IBU1</accession>
<evidence type="ECO:0000313" key="5">
    <source>
        <dbReference type="Proteomes" id="UP000006727"/>
    </source>
</evidence>
<dbReference type="EnsemblPlants" id="Pp3c26_4850V3.1">
    <property type="protein sequence ID" value="PAC:32917836.CDS.1"/>
    <property type="gene ID" value="Pp3c26_4850"/>
</dbReference>
<keyword evidence="5" id="KW-1185">Reference proteome</keyword>
<dbReference type="FunFam" id="2.120.10.80:FF:000279">
    <property type="entry name" value="Predicted protein"/>
    <property type="match status" value="1"/>
</dbReference>
<dbReference type="PANTHER" id="PTHR31672">
    <property type="entry name" value="BNACNNG10540D PROTEIN"/>
    <property type="match status" value="1"/>
</dbReference>
<dbReference type="Gene3D" id="1.20.1280.50">
    <property type="match status" value="1"/>
</dbReference>
<organism evidence="3">
    <name type="scientific">Physcomitrium patens</name>
    <name type="common">Spreading-leaved earth moss</name>
    <name type="synonym">Physcomitrella patens</name>
    <dbReference type="NCBI Taxonomy" id="3218"/>
    <lineage>
        <taxon>Eukaryota</taxon>
        <taxon>Viridiplantae</taxon>
        <taxon>Streptophyta</taxon>
        <taxon>Embryophyta</taxon>
        <taxon>Bryophyta</taxon>
        <taxon>Bryophytina</taxon>
        <taxon>Bryopsida</taxon>
        <taxon>Funariidae</taxon>
        <taxon>Funariales</taxon>
        <taxon>Funariaceae</taxon>
        <taxon>Physcomitrium</taxon>
    </lineage>
</organism>